<dbReference type="AlphaFoldDB" id="A0A431BJS8"/>
<reference evidence="6 7" key="1">
    <citation type="journal article" date="2019" name="Appl. Environ. Microbiol.">
        <title>Population genetics and characterization of Campylobacter jejuni isolates in western jackdaws and game birds in Finland.</title>
        <authorList>
            <person name="Kovanen S."/>
            <person name="Rossi M."/>
            <person name="Pohja-Mykra M."/>
            <person name="Nieminen T."/>
            <person name="Raunio-Saarnisto M."/>
            <person name="Sauvala M."/>
            <person name="Fredriksson-Ahomaa M."/>
            <person name="Hanninen M.L."/>
            <person name="Kivisto R."/>
        </authorList>
    </citation>
    <scope>NUCLEOTIDE SEQUENCE [LARGE SCALE GENOMIC DNA]</scope>
    <source>
        <strain evidence="6 7">CB304</strain>
    </source>
</reference>
<dbReference type="InterPro" id="IPR001898">
    <property type="entry name" value="SLC13A/DASS"/>
</dbReference>
<dbReference type="Pfam" id="PF00939">
    <property type="entry name" value="Na_sulph_symp"/>
    <property type="match status" value="1"/>
</dbReference>
<protein>
    <submittedName>
        <fullName evidence="6">2-oxoglutarate translocator</fullName>
    </submittedName>
</protein>
<keyword evidence="4" id="KW-1133">Transmembrane helix</keyword>
<evidence type="ECO:0000313" key="6">
    <source>
        <dbReference type="EMBL" id="RTJ97548.1"/>
    </source>
</evidence>
<comment type="caution">
    <text evidence="6">The sequence shown here is derived from an EMBL/GenBank/DDBJ whole genome shotgun (WGS) entry which is preliminary data.</text>
</comment>
<evidence type="ECO:0000256" key="1">
    <source>
        <dbReference type="ARBA" id="ARBA00004141"/>
    </source>
</evidence>
<comment type="subcellular location">
    <subcellularLocation>
        <location evidence="1">Membrane</location>
        <topology evidence="1">Multi-pass membrane protein</topology>
    </subcellularLocation>
</comment>
<proteinExistence type="inferred from homology"/>
<evidence type="ECO:0000313" key="7">
    <source>
        <dbReference type="Proteomes" id="UP000286791"/>
    </source>
</evidence>
<dbReference type="GO" id="GO:0022857">
    <property type="term" value="F:transmembrane transporter activity"/>
    <property type="evidence" value="ECO:0007669"/>
    <property type="project" value="InterPro"/>
</dbReference>
<keyword evidence="5" id="KW-0472">Membrane</keyword>
<gene>
    <name evidence="6" type="ORF">C3H48_08520</name>
</gene>
<comment type="similarity">
    <text evidence="2">Belongs to the SLC13A/DASS transporter (TC 2.A.47) family. DIT1 subfamily.</text>
</comment>
<dbReference type="EMBL" id="PRCE01000105">
    <property type="protein sequence ID" value="RTJ97548.1"/>
    <property type="molecule type" value="Genomic_DNA"/>
</dbReference>
<evidence type="ECO:0000256" key="5">
    <source>
        <dbReference type="ARBA" id="ARBA00023136"/>
    </source>
</evidence>
<evidence type="ECO:0000256" key="2">
    <source>
        <dbReference type="ARBA" id="ARBA00007349"/>
    </source>
</evidence>
<name>A0A431BJS8_CAMJU</name>
<organism evidence="6 7">
    <name type="scientific">Campylobacter jejuni</name>
    <dbReference type="NCBI Taxonomy" id="197"/>
    <lineage>
        <taxon>Bacteria</taxon>
        <taxon>Pseudomonadati</taxon>
        <taxon>Campylobacterota</taxon>
        <taxon>Epsilonproteobacteria</taxon>
        <taxon>Campylobacterales</taxon>
        <taxon>Campylobacteraceae</taxon>
        <taxon>Campylobacter</taxon>
    </lineage>
</organism>
<sequence>MIFLSLAFLYTHYFFASTTGHISAMFFVFYSAGLALGAPLLLYAFIMIASGNVMMALTHYATGTAPVIFGTGYVTLKKWWSIGFVISIVDIVVMIAVGLFWWKILGFY</sequence>
<dbReference type="Proteomes" id="UP000286791">
    <property type="component" value="Unassembled WGS sequence"/>
</dbReference>
<dbReference type="InterPro" id="IPR030676">
    <property type="entry name" value="CitT-rel"/>
</dbReference>
<dbReference type="PANTHER" id="PTHR42826">
    <property type="entry name" value="DICARBOXYLATE TRANSPORTER 2.1, CHLOROPLASTIC"/>
    <property type="match status" value="1"/>
</dbReference>
<evidence type="ECO:0000256" key="3">
    <source>
        <dbReference type="ARBA" id="ARBA00022692"/>
    </source>
</evidence>
<dbReference type="GO" id="GO:0016020">
    <property type="term" value="C:membrane"/>
    <property type="evidence" value="ECO:0007669"/>
    <property type="project" value="UniProtKB-SubCell"/>
</dbReference>
<accession>A0A431BJS8</accession>
<keyword evidence="3" id="KW-0812">Transmembrane</keyword>
<evidence type="ECO:0000256" key="4">
    <source>
        <dbReference type="ARBA" id="ARBA00022989"/>
    </source>
</evidence>